<dbReference type="PANTHER" id="PTHR48111">
    <property type="entry name" value="REGULATOR OF RPOS"/>
    <property type="match status" value="1"/>
</dbReference>
<feature type="DNA-binding region" description="OmpR/PhoB-type" evidence="7">
    <location>
        <begin position="167"/>
        <end position="262"/>
    </location>
</feature>
<reference evidence="10 11" key="1">
    <citation type="submission" date="2021-03" db="EMBL/GenBank/DDBJ databases">
        <title>Genomic Encyclopedia of Type Strains, Phase IV (KMG-IV): sequencing the most valuable type-strain genomes for metagenomic binning, comparative biology and taxonomic classification.</title>
        <authorList>
            <person name="Goeker M."/>
        </authorList>
    </citation>
    <scope>NUCLEOTIDE SEQUENCE [LARGE SCALE GENOMIC DNA]</scope>
    <source>
        <strain evidence="10 11">DSM 40499</strain>
    </source>
</reference>
<dbReference type="SMART" id="SM00448">
    <property type="entry name" value="REC"/>
    <property type="match status" value="1"/>
</dbReference>
<keyword evidence="2" id="KW-0902">Two-component regulatory system</keyword>
<feature type="domain" description="OmpR/PhoB-type" evidence="9">
    <location>
        <begin position="167"/>
        <end position="262"/>
    </location>
</feature>
<dbReference type="InterPro" id="IPR001867">
    <property type="entry name" value="OmpR/PhoB-type_DNA-bd"/>
</dbReference>
<evidence type="ECO:0000259" key="8">
    <source>
        <dbReference type="PROSITE" id="PS50110"/>
    </source>
</evidence>
<dbReference type="Pfam" id="PF00072">
    <property type="entry name" value="Response_reg"/>
    <property type="match status" value="1"/>
</dbReference>
<protein>
    <submittedName>
        <fullName evidence="10">DNA-binding response OmpR family regulator</fullName>
    </submittedName>
</protein>
<keyword evidence="3" id="KW-0805">Transcription regulation</keyword>
<dbReference type="Pfam" id="PF00486">
    <property type="entry name" value="Trans_reg_C"/>
    <property type="match status" value="1"/>
</dbReference>
<keyword evidence="1 6" id="KW-0597">Phosphoprotein</keyword>
<evidence type="ECO:0000256" key="3">
    <source>
        <dbReference type="ARBA" id="ARBA00023015"/>
    </source>
</evidence>
<dbReference type="EMBL" id="JAGGLP010000026">
    <property type="protein sequence ID" value="MBP2055114.1"/>
    <property type="molecule type" value="Genomic_DNA"/>
</dbReference>
<name>A0ABS4M6R8_9ACTN</name>
<dbReference type="InterPro" id="IPR036388">
    <property type="entry name" value="WH-like_DNA-bd_sf"/>
</dbReference>
<dbReference type="PANTHER" id="PTHR48111:SF1">
    <property type="entry name" value="TWO-COMPONENT RESPONSE REGULATOR ORR33"/>
    <property type="match status" value="1"/>
</dbReference>
<evidence type="ECO:0000256" key="6">
    <source>
        <dbReference type="PROSITE-ProRule" id="PRU00169"/>
    </source>
</evidence>
<keyword evidence="5" id="KW-0804">Transcription</keyword>
<proteinExistence type="predicted"/>
<dbReference type="InterPro" id="IPR001789">
    <property type="entry name" value="Sig_transdc_resp-reg_receiver"/>
</dbReference>
<dbReference type="PROSITE" id="PS51755">
    <property type="entry name" value="OMPR_PHOB"/>
    <property type="match status" value="1"/>
</dbReference>
<feature type="domain" description="Response regulatory" evidence="8">
    <location>
        <begin position="27"/>
        <end position="137"/>
    </location>
</feature>
<dbReference type="GO" id="GO:0003677">
    <property type="term" value="F:DNA binding"/>
    <property type="evidence" value="ECO:0007669"/>
    <property type="project" value="UniProtKB-KW"/>
</dbReference>
<evidence type="ECO:0000256" key="5">
    <source>
        <dbReference type="ARBA" id="ARBA00023163"/>
    </source>
</evidence>
<sequence>MPTNSDPSYTAGAERVVPAEPPAETMRLLLVEDDDRIAGPVMEGLNRYGFAVDHVKSGTSALSASTADLILLDLGLPDMDGIDVCRALRARSAVPIIMITARSEETDRVVGLEVGADDYLSKPFGVRELVARIRAVTRRTHPERHVPLRTAAAAGLPLQRTQLPEERGVQSLGPLTINRRTRGVTIDGRPLTLTPKEFDLLAQLASDPGAVHSRQQILDTVWDPNYFGPTRTLDVHVSALRRKLGDPAWIATVRGIGFRLAVPDDSPRT</sequence>
<evidence type="ECO:0000259" key="9">
    <source>
        <dbReference type="PROSITE" id="PS51755"/>
    </source>
</evidence>
<evidence type="ECO:0000313" key="11">
    <source>
        <dbReference type="Proteomes" id="UP001519309"/>
    </source>
</evidence>
<dbReference type="Gene3D" id="6.10.250.690">
    <property type="match status" value="1"/>
</dbReference>
<dbReference type="SMART" id="SM00862">
    <property type="entry name" value="Trans_reg_C"/>
    <property type="match status" value="1"/>
</dbReference>
<dbReference type="InterPro" id="IPR011006">
    <property type="entry name" value="CheY-like_superfamily"/>
</dbReference>
<organism evidence="10 11">
    <name type="scientific">Streptomyces griseochromogenes</name>
    <dbReference type="NCBI Taxonomy" id="68214"/>
    <lineage>
        <taxon>Bacteria</taxon>
        <taxon>Bacillati</taxon>
        <taxon>Actinomycetota</taxon>
        <taxon>Actinomycetes</taxon>
        <taxon>Kitasatosporales</taxon>
        <taxon>Streptomycetaceae</taxon>
        <taxon>Streptomyces</taxon>
    </lineage>
</organism>
<dbReference type="SUPFAM" id="SSF46894">
    <property type="entry name" value="C-terminal effector domain of the bipartite response regulators"/>
    <property type="match status" value="1"/>
</dbReference>
<dbReference type="InterPro" id="IPR016032">
    <property type="entry name" value="Sig_transdc_resp-reg_C-effctor"/>
</dbReference>
<dbReference type="CDD" id="cd00383">
    <property type="entry name" value="trans_reg_C"/>
    <property type="match status" value="1"/>
</dbReference>
<gene>
    <name evidence="10" type="ORF">J2Z21_008127</name>
</gene>
<dbReference type="Proteomes" id="UP001519309">
    <property type="component" value="Unassembled WGS sequence"/>
</dbReference>
<feature type="modified residue" description="4-aspartylphosphate" evidence="6">
    <location>
        <position position="73"/>
    </location>
</feature>
<dbReference type="InterPro" id="IPR039420">
    <property type="entry name" value="WalR-like"/>
</dbReference>
<dbReference type="PROSITE" id="PS50110">
    <property type="entry name" value="RESPONSE_REGULATORY"/>
    <property type="match status" value="1"/>
</dbReference>
<comment type="caution">
    <text evidence="10">The sequence shown here is derived from an EMBL/GenBank/DDBJ whole genome shotgun (WGS) entry which is preliminary data.</text>
</comment>
<dbReference type="SUPFAM" id="SSF52172">
    <property type="entry name" value="CheY-like"/>
    <property type="match status" value="1"/>
</dbReference>
<dbReference type="Gene3D" id="3.40.50.2300">
    <property type="match status" value="1"/>
</dbReference>
<evidence type="ECO:0000256" key="4">
    <source>
        <dbReference type="ARBA" id="ARBA00023125"/>
    </source>
</evidence>
<dbReference type="Gene3D" id="1.10.10.10">
    <property type="entry name" value="Winged helix-like DNA-binding domain superfamily/Winged helix DNA-binding domain"/>
    <property type="match status" value="1"/>
</dbReference>
<evidence type="ECO:0000313" key="10">
    <source>
        <dbReference type="EMBL" id="MBP2055114.1"/>
    </source>
</evidence>
<keyword evidence="11" id="KW-1185">Reference proteome</keyword>
<evidence type="ECO:0000256" key="2">
    <source>
        <dbReference type="ARBA" id="ARBA00023012"/>
    </source>
</evidence>
<evidence type="ECO:0000256" key="1">
    <source>
        <dbReference type="ARBA" id="ARBA00022553"/>
    </source>
</evidence>
<keyword evidence="4 7" id="KW-0238">DNA-binding</keyword>
<accession>A0ABS4M6R8</accession>
<evidence type="ECO:0000256" key="7">
    <source>
        <dbReference type="PROSITE-ProRule" id="PRU01091"/>
    </source>
</evidence>